<dbReference type="Proteomes" id="UP000623129">
    <property type="component" value="Unassembled WGS sequence"/>
</dbReference>
<name>A0A833RM28_9POAL</name>
<dbReference type="AlphaFoldDB" id="A0A833RM28"/>
<feature type="region of interest" description="Disordered" evidence="1">
    <location>
        <begin position="67"/>
        <end position="97"/>
    </location>
</feature>
<organism evidence="2 3">
    <name type="scientific">Carex littledalei</name>
    <dbReference type="NCBI Taxonomy" id="544730"/>
    <lineage>
        <taxon>Eukaryota</taxon>
        <taxon>Viridiplantae</taxon>
        <taxon>Streptophyta</taxon>
        <taxon>Embryophyta</taxon>
        <taxon>Tracheophyta</taxon>
        <taxon>Spermatophyta</taxon>
        <taxon>Magnoliopsida</taxon>
        <taxon>Liliopsida</taxon>
        <taxon>Poales</taxon>
        <taxon>Cyperaceae</taxon>
        <taxon>Cyperoideae</taxon>
        <taxon>Cariceae</taxon>
        <taxon>Carex</taxon>
        <taxon>Carex subgen. Euthyceras</taxon>
    </lineage>
</organism>
<reference evidence="2" key="1">
    <citation type="submission" date="2020-01" db="EMBL/GenBank/DDBJ databases">
        <title>Genome sequence of Kobresia littledalei, the first chromosome-level genome in the family Cyperaceae.</title>
        <authorList>
            <person name="Qu G."/>
        </authorList>
    </citation>
    <scope>NUCLEOTIDE SEQUENCE</scope>
    <source>
        <strain evidence="2">C.B.Clarke</strain>
        <tissue evidence="2">Leaf</tissue>
    </source>
</reference>
<evidence type="ECO:0000256" key="1">
    <source>
        <dbReference type="SAM" id="MobiDB-lite"/>
    </source>
</evidence>
<evidence type="ECO:0000313" key="3">
    <source>
        <dbReference type="Proteomes" id="UP000623129"/>
    </source>
</evidence>
<gene>
    <name evidence="2" type="ORF">FCM35_KLT18575</name>
</gene>
<evidence type="ECO:0000313" key="2">
    <source>
        <dbReference type="EMBL" id="KAF3337988.1"/>
    </source>
</evidence>
<keyword evidence="3" id="KW-1185">Reference proteome</keyword>
<protein>
    <submittedName>
        <fullName evidence="2">Uncharacterized protein</fullName>
    </submittedName>
</protein>
<proteinExistence type="predicted"/>
<sequence length="127" mass="14036">MNRATHTIKQVFIVHTLSSCEVTDLGASSCRFAMRSLLLIFPKQESQEIKTRSAKLDPIRWKEAAAKRKGSAWPAQRRLSQATEERKTERGWCAGASQQASGDMARRCRAAVSVAGGGASSNERERE</sequence>
<comment type="caution">
    <text evidence="2">The sequence shown here is derived from an EMBL/GenBank/DDBJ whole genome shotgun (WGS) entry which is preliminary data.</text>
</comment>
<accession>A0A833RM28</accession>
<dbReference type="EMBL" id="SWLB01000006">
    <property type="protein sequence ID" value="KAF3337988.1"/>
    <property type="molecule type" value="Genomic_DNA"/>
</dbReference>
<dbReference type="PROSITE" id="PS51257">
    <property type="entry name" value="PROKAR_LIPOPROTEIN"/>
    <property type="match status" value="1"/>
</dbReference>